<dbReference type="EMBL" id="LR134117">
    <property type="protein sequence ID" value="VDZ62885.1"/>
    <property type="molecule type" value="Genomic_DNA"/>
</dbReference>
<organism evidence="1 2">
    <name type="scientific">Serratia odorifera</name>
    <dbReference type="NCBI Taxonomy" id="618"/>
    <lineage>
        <taxon>Bacteria</taxon>
        <taxon>Pseudomonadati</taxon>
        <taxon>Pseudomonadota</taxon>
        <taxon>Gammaproteobacteria</taxon>
        <taxon>Enterobacterales</taxon>
        <taxon>Yersiniaceae</taxon>
        <taxon>Serratia</taxon>
    </lineage>
</organism>
<name>A0A3S4DPR6_SEROD</name>
<dbReference type="KEGG" id="sof:NCTC11214_04257"/>
<dbReference type="AlphaFoldDB" id="A0A3S4DPR6"/>
<dbReference type="SUPFAM" id="SSF69118">
    <property type="entry name" value="AhpD-like"/>
    <property type="match status" value="1"/>
</dbReference>
<reference evidence="1 2" key="1">
    <citation type="submission" date="2018-12" db="EMBL/GenBank/DDBJ databases">
        <authorList>
            <consortium name="Pathogen Informatics"/>
        </authorList>
    </citation>
    <scope>NUCLEOTIDE SEQUENCE [LARGE SCALE GENOMIC DNA]</scope>
    <source>
        <strain evidence="1 2">NCTC11214</strain>
    </source>
</reference>
<evidence type="ECO:0000313" key="2">
    <source>
        <dbReference type="Proteomes" id="UP000281391"/>
    </source>
</evidence>
<gene>
    <name evidence="1" type="ORF">NCTC11214_04257</name>
</gene>
<protein>
    <submittedName>
        <fullName evidence="1">Uncharacterized protein conserved in bacteria</fullName>
    </submittedName>
</protein>
<proteinExistence type="predicted"/>
<accession>A0A3S4DPR6</accession>
<evidence type="ECO:0000313" key="1">
    <source>
        <dbReference type="EMBL" id="VDZ62885.1"/>
    </source>
</evidence>
<dbReference type="Proteomes" id="UP000281391">
    <property type="component" value="Chromosome"/>
</dbReference>
<dbReference type="InterPro" id="IPR029032">
    <property type="entry name" value="AhpD-like"/>
</dbReference>
<sequence>MAQPQLVRALFDDIAQAQQQLDDRVECSTDTGQRRSDALTGKFTPQNVQPLFNLGLSQAQALEAILTSALYAWENRLRYSLGDTLTAQQCPTPVPLV</sequence>